<dbReference type="PROSITE" id="PS50011">
    <property type="entry name" value="PROTEIN_KINASE_DOM"/>
    <property type="match status" value="1"/>
</dbReference>
<dbReference type="Gene3D" id="1.10.510.10">
    <property type="entry name" value="Transferase(Phosphotransferase) domain 1"/>
    <property type="match status" value="1"/>
</dbReference>
<dbReference type="PRINTS" id="PR00109">
    <property type="entry name" value="TYRKINASE"/>
</dbReference>
<dbReference type="InterPro" id="IPR050122">
    <property type="entry name" value="RTK"/>
</dbReference>
<dbReference type="InterPro" id="IPR001245">
    <property type="entry name" value="Ser-Thr/Tyr_kinase_cat_dom"/>
</dbReference>
<dbReference type="InterPro" id="IPR000719">
    <property type="entry name" value="Prot_kinase_dom"/>
</dbReference>
<protein>
    <recommendedName>
        <fullName evidence="2">Protein kinase domain-containing protein</fullName>
    </recommendedName>
</protein>
<dbReference type="InterPro" id="IPR011009">
    <property type="entry name" value="Kinase-like_dom_sf"/>
</dbReference>
<gene>
    <name evidence="3" type="ORF">DILT_LOCUS138</name>
</gene>
<dbReference type="InterPro" id="IPR020635">
    <property type="entry name" value="Tyr_kinase_cat_dom"/>
</dbReference>
<dbReference type="GO" id="GO:0005524">
    <property type="term" value="F:ATP binding"/>
    <property type="evidence" value="ECO:0007669"/>
    <property type="project" value="InterPro"/>
</dbReference>
<evidence type="ECO:0000256" key="1">
    <source>
        <dbReference type="SAM" id="MobiDB-lite"/>
    </source>
</evidence>
<evidence type="ECO:0000259" key="2">
    <source>
        <dbReference type="PROSITE" id="PS50011"/>
    </source>
</evidence>
<dbReference type="AlphaFoldDB" id="A0A3P6QBS7"/>
<evidence type="ECO:0000313" key="3">
    <source>
        <dbReference type="EMBL" id="VDK30274.1"/>
    </source>
</evidence>
<dbReference type="GO" id="GO:0004714">
    <property type="term" value="F:transmembrane receptor protein tyrosine kinase activity"/>
    <property type="evidence" value="ECO:0007669"/>
    <property type="project" value="TreeGrafter"/>
</dbReference>
<evidence type="ECO:0000313" key="4">
    <source>
        <dbReference type="Proteomes" id="UP000281553"/>
    </source>
</evidence>
<dbReference type="OrthoDB" id="28230at2759"/>
<dbReference type="PROSITE" id="PS00109">
    <property type="entry name" value="PROTEIN_KINASE_TYR"/>
    <property type="match status" value="1"/>
</dbReference>
<dbReference type="PANTHER" id="PTHR24416">
    <property type="entry name" value="TYROSINE-PROTEIN KINASE RECEPTOR"/>
    <property type="match status" value="1"/>
</dbReference>
<accession>A0A3P6QBS7</accession>
<dbReference type="Proteomes" id="UP000281553">
    <property type="component" value="Unassembled WGS sequence"/>
</dbReference>
<dbReference type="InterPro" id="IPR008266">
    <property type="entry name" value="Tyr_kinase_AS"/>
</dbReference>
<feature type="domain" description="Protein kinase" evidence="2">
    <location>
        <begin position="1"/>
        <end position="213"/>
    </location>
</feature>
<dbReference type="Pfam" id="PF07714">
    <property type="entry name" value="PK_Tyr_Ser-Thr"/>
    <property type="match status" value="1"/>
</dbReference>
<keyword evidence="4" id="KW-1185">Reference proteome</keyword>
<dbReference type="SMART" id="SM00219">
    <property type="entry name" value="TyrKc"/>
    <property type="match status" value="1"/>
</dbReference>
<dbReference type="SUPFAM" id="SSF56112">
    <property type="entry name" value="Protein kinase-like (PK-like)"/>
    <property type="match status" value="1"/>
</dbReference>
<dbReference type="GO" id="GO:0005886">
    <property type="term" value="C:plasma membrane"/>
    <property type="evidence" value="ECO:0007669"/>
    <property type="project" value="TreeGrafter"/>
</dbReference>
<reference evidence="3 4" key="1">
    <citation type="submission" date="2018-11" db="EMBL/GenBank/DDBJ databases">
        <authorList>
            <consortium name="Pathogen Informatics"/>
        </authorList>
    </citation>
    <scope>NUCLEOTIDE SEQUENCE [LARGE SCALE GENOMIC DNA]</scope>
</reference>
<organism evidence="3 4">
    <name type="scientific">Dibothriocephalus latus</name>
    <name type="common">Fish tapeworm</name>
    <name type="synonym">Diphyllobothrium latum</name>
    <dbReference type="NCBI Taxonomy" id="60516"/>
    <lineage>
        <taxon>Eukaryota</taxon>
        <taxon>Metazoa</taxon>
        <taxon>Spiralia</taxon>
        <taxon>Lophotrochozoa</taxon>
        <taxon>Platyhelminthes</taxon>
        <taxon>Cestoda</taxon>
        <taxon>Eucestoda</taxon>
        <taxon>Diphyllobothriidea</taxon>
        <taxon>Diphyllobothriidae</taxon>
        <taxon>Dibothriocephalus</taxon>
    </lineage>
</organism>
<name>A0A3P6QBS7_DIBLA</name>
<dbReference type="GO" id="GO:0043235">
    <property type="term" value="C:receptor complex"/>
    <property type="evidence" value="ECO:0007669"/>
    <property type="project" value="TreeGrafter"/>
</dbReference>
<dbReference type="EMBL" id="UYRU01000508">
    <property type="protein sequence ID" value="VDK30274.1"/>
    <property type="molecule type" value="Genomic_DNA"/>
</dbReference>
<feature type="compositionally biased region" description="Pro residues" evidence="1">
    <location>
        <begin position="247"/>
        <end position="263"/>
    </location>
</feature>
<dbReference type="GO" id="GO:0007169">
    <property type="term" value="P:cell surface receptor protein tyrosine kinase signaling pathway"/>
    <property type="evidence" value="ECO:0007669"/>
    <property type="project" value="TreeGrafter"/>
</dbReference>
<feature type="region of interest" description="Disordered" evidence="1">
    <location>
        <begin position="196"/>
        <end position="277"/>
    </location>
</feature>
<dbReference type="PANTHER" id="PTHR24416:SF548">
    <property type="entry name" value="PROTEIN KINASE DOMAIN-CONTAINING PROTEIN"/>
    <property type="match status" value="1"/>
</dbReference>
<proteinExistence type="predicted"/>
<sequence length="277" mass="31402">MEVAAMLDLDHENIVRLCGWAFEDKTLYIIGELVPGGTLYSYVQMAKRNDLRSLGLEKIALGIAQGLRYLQARKLIHRDLAARNIFLDDDKTPKIGDFRLCRREGSRYPYGEKPVKWSAPEVLMSRENCSLKSDIWSYGIVLWEVYSLGHVPFFDIPNANLSEALEKAFREGRCPLKFPDYSPKAVHRVGRLCLQKDPASRPSSDDIIKNLMTPETPTPSPPPLQAKSPTRPSLPPRTYLRHQTPPLRDPLSPPPLPPRPPPGYRKHLNAQSIKTVF</sequence>